<gene>
    <name evidence="4" type="ORF">MGAL_10B088670</name>
</gene>
<evidence type="ECO:0000256" key="2">
    <source>
        <dbReference type="ARBA" id="ARBA00023043"/>
    </source>
</evidence>
<evidence type="ECO:0000256" key="1">
    <source>
        <dbReference type="ARBA" id="ARBA00022737"/>
    </source>
</evidence>
<dbReference type="PROSITE" id="PS50088">
    <property type="entry name" value="ANK_REPEAT"/>
    <property type="match status" value="2"/>
</dbReference>
<feature type="repeat" description="ANK" evidence="3">
    <location>
        <begin position="2"/>
        <end position="34"/>
    </location>
</feature>
<evidence type="ECO:0000313" key="4">
    <source>
        <dbReference type="EMBL" id="VDI21256.1"/>
    </source>
</evidence>
<protein>
    <submittedName>
        <fullName evidence="4">Uncharacterized protein</fullName>
    </submittedName>
</protein>
<dbReference type="Gene3D" id="1.25.40.20">
    <property type="entry name" value="Ankyrin repeat-containing domain"/>
    <property type="match status" value="1"/>
</dbReference>
<dbReference type="OrthoDB" id="10071127at2759"/>
<dbReference type="Proteomes" id="UP000596742">
    <property type="component" value="Unassembled WGS sequence"/>
</dbReference>
<dbReference type="InterPro" id="IPR002110">
    <property type="entry name" value="Ankyrin_rpt"/>
</dbReference>
<keyword evidence="2 3" id="KW-0040">ANK repeat</keyword>
<keyword evidence="1" id="KW-0677">Repeat</keyword>
<evidence type="ECO:0000313" key="5">
    <source>
        <dbReference type="Proteomes" id="UP000596742"/>
    </source>
</evidence>
<dbReference type="SMART" id="SM00248">
    <property type="entry name" value="ANK"/>
    <property type="match status" value="2"/>
</dbReference>
<evidence type="ECO:0000256" key="3">
    <source>
        <dbReference type="PROSITE-ProRule" id="PRU00023"/>
    </source>
</evidence>
<organism evidence="4 5">
    <name type="scientific">Mytilus galloprovincialis</name>
    <name type="common">Mediterranean mussel</name>
    <dbReference type="NCBI Taxonomy" id="29158"/>
    <lineage>
        <taxon>Eukaryota</taxon>
        <taxon>Metazoa</taxon>
        <taxon>Spiralia</taxon>
        <taxon>Lophotrochozoa</taxon>
        <taxon>Mollusca</taxon>
        <taxon>Bivalvia</taxon>
        <taxon>Autobranchia</taxon>
        <taxon>Pteriomorphia</taxon>
        <taxon>Mytilida</taxon>
        <taxon>Mytiloidea</taxon>
        <taxon>Mytilidae</taxon>
        <taxon>Mytilinae</taxon>
        <taxon>Mytilus</taxon>
    </lineage>
</organism>
<dbReference type="PANTHER" id="PTHR24198:SF165">
    <property type="entry name" value="ANKYRIN REPEAT-CONTAINING PROTEIN-RELATED"/>
    <property type="match status" value="1"/>
</dbReference>
<proteinExistence type="predicted"/>
<dbReference type="InterPro" id="IPR036770">
    <property type="entry name" value="Ankyrin_rpt-contain_sf"/>
</dbReference>
<dbReference type="SUPFAM" id="SSF48403">
    <property type="entry name" value="Ankyrin repeat"/>
    <property type="match status" value="1"/>
</dbReference>
<feature type="repeat" description="ANK" evidence="3">
    <location>
        <begin position="35"/>
        <end position="72"/>
    </location>
</feature>
<sequence length="99" mass="10981">MEKNTMLLKALNSCDIKLAKILIEGGVNLNIKNSSGQTPLMIACLMNVNVNKKIQVINCLLENEVDINETDNSGRNAMVYATNSNSTEIINVFNEYVLF</sequence>
<name>A0A8B6DJN8_MYTGA</name>
<reference evidence="4" key="1">
    <citation type="submission" date="2018-11" db="EMBL/GenBank/DDBJ databases">
        <authorList>
            <person name="Alioto T."/>
            <person name="Alioto T."/>
        </authorList>
    </citation>
    <scope>NUCLEOTIDE SEQUENCE</scope>
</reference>
<dbReference type="AlphaFoldDB" id="A0A8B6DJN8"/>
<comment type="caution">
    <text evidence="4">The sequence shown here is derived from an EMBL/GenBank/DDBJ whole genome shotgun (WGS) entry which is preliminary data.</text>
</comment>
<dbReference type="EMBL" id="UYJE01003665">
    <property type="protein sequence ID" value="VDI21256.1"/>
    <property type="molecule type" value="Genomic_DNA"/>
</dbReference>
<dbReference type="Pfam" id="PF12796">
    <property type="entry name" value="Ank_2"/>
    <property type="match status" value="1"/>
</dbReference>
<dbReference type="PANTHER" id="PTHR24198">
    <property type="entry name" value="ANKYRIN REPEAT AND PROTEIN KINASE DOMAIN-CONTAINING PROTEIN"/>
    <property type="match status" value="1"/>
</dbReference>
<keyword evidence="5" id="KW-1185">Reference proteome</keyword>
<accession>A0A8B6DJN8</accession>